<evidence type="ECO:0000313" key="3">
    <source>
        <dbReference type="Proteomes" id="UP000451233"/>
    </source>
</evidence>
<dbReference type="Gene3D" id="3.10.180.10">
    <property type="entry name" value="2,3-Dihydroxybiphenyl 1,2-Dioxygenase, domain 1"/>
    <property type="match status" value="1"/>
</dbReference>
<dbReference type="PANTHER" id="PTHR36503">
    <property type="entry name" value="BLR2520 PROTEIN"/>
    <property type="match status" value="1"/>
</dbReference>
<dbReference type="EMBL" id="WVHS01000003">
    <property type="protein sequence ID" value="MXV16484.1"/>
    <property type="molecule type" value="Genomic_DNA"/>
</dbReference>
<dbReference type="AlphaFoldDB" id="A0A7K1XZP1"/>
<dbReference type="PROSITE" id="PS51819">
    <property type="entry name" value="VOC"/>
    <property type="match status" value="1"/>
</dbReference>
<evidence type="ECO:0000313" key="2">
    <source>
        <dbReference type="EMBL" id="MXV16484.1"/>
    </source>
</evidence>
<gene>
    <name evidence="2" type="ORF">GS398_14325</name>
</gene>
<dbReference type="SUPFAM" id="SSF54593">
    <property type="entry name" value="Glyoxalase/Bleomycin resistance protein/Dihydroxybiphenyl dioxygenase"/>
    <property type="match status" value="1"/>
</dbReference>
<organism evidence="2 3">
    <name type="scientific">Hufsiella ginkgonis</name>
    <dbReference type="NCBI Taxonomy" id="2695274"/>
    <lineage>
        <taxon>Bacteria</taxon>
        <taxon>Pseudomonadati</taxon>
        <taxon>Bacteroidota</taxon>
        <taxon>Sphingobacteriia</taxon>
        <taxon>Sphingobacteriales</taxon>
        <taxon>Sphingobacteriaceae</taxon>
        <taxon>Hufsiella</taxon>
    </lineage>
</organism>
<proteinExistence type="predicted"/>
<keyword evidence="3" id="KW-1185">Reference proteome</keyword>
<evidence type="ECO:0000259" key="1">
    <source>
        <dbReference type="PROSITE" id="PS51819"/>
    </source>
</evidence>
<dbReference type="InterPro" id="IPR004360">
    <property type="entry name" value="Glyas_Fos-R_dOase_dom"/>
</dbReference>
<accession>A0A7K1XZP1</accession>
<dbReference type="InterPro" id="IPR029068">
    <property type="entry name" value="Glyas_Bleomycin-R_OHBP_Dase"/>
</dbReference>
<dbReference type="InterPro" id="IPR037523">
    <property type="entry name" value="VOC_core"/>
</dbReference>
<reference evidence="2 3" key="1">
    <citation type="submission" date="2019-11" db="EMBL/GenBank/DDBJ databases">
        <title>Pedobacter sp. HMF7056 Genome sequencing and assembly.</title>
        <authorList>
            <person name="Kang H."/>
            <person name="Kim H."/>
            <person name="Joh K."/>
        </authorList>
    </citation>
    <scope>NUCLEOTIDE SEQUENCE [LARGE SCALE GENOMIC DNA]</scope>
    <source>
        <strain evidence="2 3">HMF7056</strain>
    </source>
</reference>
<dbReference type="Proteomes" id="UP000451233">
    <property type="component" value="Unassembled WGS sequence"/>
</dbReference>
<protein>
    <submittedName>
        <fullName evidence="2">Glyoxalase</fullName>
    </submittedName>
</protein>
<sequence length="135" mass="15333">MRPKKIWANLAVKDVKRTMEFYTTLGFKLNGGHNNGKELASFLVGDNDFVVHFFRNDLLKKAIEGELADLSKGNEIIFTLWSDSKAEVNAWAEEVRLAGGTLFSRPAEFGEGYYGFVFADPDGHKWNVFHMQNEL</sequence>
<comment type="caution">
    <text evidence="2">The sequence shown here is derived from an EMBL/GenBank/DDBJ whole genome shotgun (WGS) entry which is preliminary data.</text>
</comment>
<dbReference type="Pfam" id="PF00903">
    <property type="entry name" value="Glyoxalase"/>
    <property type="match status" value="1"/>
</dbReference>
<feature type="domain" description="VOC" evidence="1">
    <location>
        <begin position="4"/>
        <end position="131"/>
    </location>
</feature>
<dbReference type="PANTHER" id="PTHR36503:SF2">
    <property type="entry name" value="BLR2408 PROTEIN"/>
    <property type="match status" value="1"/>
</dbReference>
<name>A0A7K1XZP1_9SPHI</name>